<reference evidence="1 2" key="1">
    <citation type="submission" date="2020-08" db="EMBL/GenBank/DDBJ databases">
        <title>Genome sequence of Sphingomonas sediminicola KACC 15039T.</title>
        <authorList>
            <person name="Hyun D.-W."/>
            <person name="Bae J.-W."/>
        </authorList>
    </citation>
    <scope>NUCLEOTIDE SEQUENCE [LARGE SCALE GENOMIC DNA]</scope>
    <source>
        <strain evidence="1 2">KACC 15039</strain>
    </source>
</reference>
<name>A0ABX6TAZ1_9SPHN</name>
<accession>A0ABX6TAZ1</accession>
<evidence type="ECO:0000313" key="1">
    <source>
        <dbReference type="EMBL" id="QNP46546.1"/>
    </source>
</evidence>
<gene>
    <name evidence="1" type="ORF">H9L14_05275</name>
</gene>
<organism evidence="1 2">
    <name type="scientific">Sphingomonas sediminicola</name>
    <dbReference type="NCBI Taxonomy" id="386874"/>
    <lineage>
        <taxon>Bacteria</taxon>
        <taxon>Pseudomonadati</taxon>
        <taxon>Pseudomonadota</taxon>
        <taxon>Alphaproteobacteria</taxon>
        <taxon>Sphingomonadales</taxon>
        <taxon>Sphingomonadaceae</taxon>
        <taxon>Sphingomonas</taxon>
    </lineage>
</organism>
<sequence>MRSTRSGTDEISVYTCTNTRIRKRWFRHAAYYALNLITVRNRLTRSVPVGWEAAPSSRRAAFISAGKIRFYLKHALNPEILPVSEPANRYYPYLIAIPSDRKDRFDLT</sequence>
<dbReference type="Proteomes" id="UP000516105">
    <property type="component" value="Chromosome"/>
</dbReference>
<proteinExistence type="predicted"/>
<dbReference type="RefSeq" id="WP_187709499.1">
    <property type="nucleotide sequence ID" value="NZ_CP060782.1"/>
</dbReference>
<dbReference type="EMBL" id="CP060782">
    <property type="protein sequence ID" value="QNP46546.1"/>
    <property type="molecule type" value="Genomic_DNA"/>
</dbReference>
<evidence type="ECO:0000313" key="2">
    <source>
        <dbReference type="Proteomes" id="UP000516105"/>
    </source>
</evidence>
<protein>
    <submittedName>
        <fullName evidence="1">Uncharacterized protein</fullName>
    </submittedName>
</protein>
<keyword evidence="2" id="KW-1185">Reference proteome</keyword>